<keyword evidence="3" id="KW-1185">Reference proteome</keyword>
<protein>
    <recommendedName>
        <fullName evidence="1">DUF6795 domain-containing protein</fullName>
    </recommendedName>
</protein>
<evidence type="ECO:0000313" key="2">
    <source>
        <dbReference type="EMBL" id="GEK77661.1"/>
    </source>
</evidence>
<dbReference type="SUPFAM" id="SSF49373">
    <property type="entry name" value="Invasin/intimin cell-adhesion fragments"/>
    <property type="match status" value="1"/>
</dbReference>
<evidence type="ECO:0000259" key="1">
    <source>
        <dbReference type="Pfam" id="PF20598"/>
    </source>
</evidence>
<proteinExistence type="predicted"/>
<dbReference type="RefSeq" id="WP_024032856.1">
    <property type="nucleotide sequence ID" value="NZ_BJUT01000041.1"/>
</dbReference>
<name>A0ABQ0UHE9_PSEAF</name>
<dbReference type="InterPro" id="IPR008964">
    <property type="entry name" value="Invasin/intimin_cell_adhesion"/>
</dbReference>
<reference evidence="2 3" key="1">
    <citation type="submission" date="2019-07" db="EMBL/GenBank/DDBJ databases">
        <title>Whole genome shotgun sequence of Pseudoalteromonas atlantica NBRC 103033.</title>
        <authorList>
            <person name="Hosoyama A."/>
            <person name="Uohara A."/>
            <person name="Ohji S."/>
            <person name="Ichikawa N."/>
        </authorList>
    </citation>
    <scope>NUCLEOTIDE SEQUENCE [LARGE SCALE GENOMIC DNA]</scope>
    <source>
        <strain evidence="2 3">NBRC 103033</strain>
    </source>
</reference>
<evidence type="ECO:0000313" key="3">
    <source>
        <dbReference type="Proteomes" id="UP000321189"/>
    </source>
</evidence>
<accession>A0ABQ0UHE9</accession>
<dbReference type="EMBL" id="BJUT01000041">
    <property type="protein sequence ID" value="GEK77661.1"/>
    <property type="molecule type" value="Genomic_DNA"/>
</dbReference>
<sequence length="172" mass="19451">MFLSRLKIFVLVIVSIAVVFFTTSQACADMFGFFNKQEFYLSAPVKGQLLDNGQPVANTKVMRSLTYGDEYVDETTTDEQGYFTFTEKTIKTGKPSNMFDNDSLVQHIYLENGTPEGIVLWYTLVSIHEDSDTLKALLAHLECDIGQEPQTYDIPIKEDTSHTFAIYTSCKL</sequence>
<dbReference type="Pfam" id="PF20598">
    <property type="entry name" value="DUF6795"/>
    <property type="match status" value="1"/>
</dbReference>
<dbReference type="PROSITE" id="PS51257">
    <property type="entry name" value="PROKAR_LIPOPROTEIN"/>
    <property type="match status" value="1"/>
</dbReference>
<gene>
    <name evidence="2" type="ORF">PAT01_29650</name>
</gene>
<organism evidence="2 3">
    <name type="scientific">Pseudoalteromonas atlantica</name>
    <name type="common">Alteromonas atlantica</name>
    <dbReference type="NCBI Taxonomy" id="288"/>
    <lineage>
        <taxon>Bacteria</taxon>
        <taxon>Pseudomonadati</taxon>
        <taxon>Pseudomonadota</taxon>
        <taxon>Gammaproteobacteria</taxon>
        <taxon>Alteromonadales</taxon>
        <taxon>Pseudoalteromonadaceae</taxon>
        <taxon>Pseudoalteromonas</taxon>
    </lineage>
</organism>
<comment type="caution">
    <text evidence="2">The sequence shown here is derived from an EMBL/GenBank/DDBJ whole genome shotgun (WGS) entry which is preliminary data.</text>
</comment>
<feature type="domain" description="DUF6795" evidence="1">
    <location>
        <begin position="45"/>
        <end position="148"/>
    </location>
</feature>
<dbReference type="Proteomes" id="UP000321189">
    <property type="component" value="Unassembled WGS sequence"/>
</dbReference>
<dbReference type="InterPro" id="IPR046474">
    <property type="entry name" value="DUF6795"/>
</dbReference>